<dbReference type="STRING" id="679926.Mpet_1707"/>
<keyword evidence="2" id="KW-0812">Transmembrane</keyword>
<dbReference type="Pfam" id="PF02632">
    <property type="entry name" value="BioY"/>
    <property type="match status" value="1"/>
</dbReference>
<accession>E1RHS2</accession>
<dbReference type="OrthoDB" id="50443at2157"/>
<feature type="transmembrane region" description="Helical" evidence="2">
    <location>
        <begin position="54"/>
        <end position="75"/>
    </location>
</feature>
<dbReference type="PANTHER" id="PTHR34295">
    <property type="entry name" value="BIOTIN TRANSPORTER BIOY"/>
    <property type="match status" value="1"/>
</dbReference>
<comment type="similarity">
    <text evidence="1">Belongs to the BioY family.</text>
</comment>
<sequence length="172" mass="18597">MYGDEERTRTITYTGIFIALFAVGGYITIPMIPVPFTLQTLFVILSGAVMRKKAVIPVLLYIILGTLGLPVFHQFTAGPGVLLGPTGGYMIGFIFAALIVGYLYGSPNRFVRAGCFFAASFVILLAGVLWLFISTPMGLTESFLLGMVLFIPGDCVKSAAAFLIAERINDRI</sequence>
<dbReference type="HOGENOM" id="CLU_077931_3_0_2"/>
<protein>
    <submittedName>
        <fullName evidence="3">BioY protein</fullName>
    </submittedName>
</protein>
<dbReference type="RefSeq" id="WP_013329637.1">
    <property type="nucleotide sequence ID" value="NC_014507.1"/>
</dbReference>
<dbReference type="EMBL" id="CP002117">
    <property type="protein sequence ID" value="ADN36460.1"/>
    <property type="molecule type" value="Genomic_DNA"/>
</dbReference>
<feature type="transmembrane region" description="Helical" evidence="2">
    <location>
        <begin position="12"/>
        <end position="34"/>
    </location>
</feature>
<evidence type="ECO:0000313" key="4">
    <source>
        <dbReference type="Proteomes" id="UP000006565"/>
    </source>
</evidence>
<dbReference type="Proteomes" id="UP000006565">
    <property type="component" value="Chromosome"/>
</dbReference>
<dbReference type="InterPro" id="IPR003784">
    <property type="entry name" value="BioY"/>
</dbReference>
<evidence type="ECO:0000256" key="2">
    <source>
        <dbReference type="SAM" id="Phobius"/>
    </source>
</evidence>
<dbReference type="eggNOG" id="arCOG02986">
    <property type="taxonomic scope" value="Archaea"/>
</dbReference>
<keyword evidence="1" id="KW-1003">Cell membrane</keyword>
<dbReference type="Gene3D" id="1.10.1760.20">
    <property type="match status" value="1"/>
</dbReference>
<dbReference type="AlphaFoldDB" id="E1RHS2"/>
<gene>
    <name evidence="3" type="ordered locus">Mpet_1707</name>
</gene>
<dbReference type="GO" id="GO:0015225">
    <property type="term" value="F:biotin transmembrane transporter activity"/>
    <property type="evidence" value="ECO:0007669"/>
    <property type="project" value="UniProtKB-UniRule"/>
</dbReference>
<name>E1RHS2_METP4</name>
<comment type="subcellular location">
    <subcellularLocation>
        <location evidence="1">Cell membrane</location>
        <topology evidence="1">Multi-pass membrane protein</topology>
    </subcellularLocation>
</comment>
<keyword evidence="1 2" id="KW-0472">Membrane</keyword>
<proteinExistence type="inferred from homology"/>
<reference evidence="3 4" key="1">
    <citation type="journal article" date="2010" name="Stand. Genomic Sci.">
        <title>Complete genome sequence of Methanoplanus petrolearius type strain (SEBR 4847).</title>
        <authorList>
            <person name="Brambilla E."/>
            <person name="Djao O.D."/>
            <person name="Daligault H."/>
            <person name="Lapidus A."/>
            <person name="Lucas S."/>
            <person name="Hammon N."/>
            <person name="Nolan M."/>
            <person name="Tice H."/>
            <person name="Cheng J.F."/>
            <person name="Han C."/>
            <person name="Tapia R."/>
            <person name="Goodwin L."/>
            <person name="Pitluck S."/>
            <person name="Liolios K."/>
            <person name="Ivanova N."/>
            <person name="Mavromatis K."/>
            <person name="Mikhailova N."/>
            <person name="Pati A."/>
            <person name="Chen A."/>
            <person name="Palaniappan K."/>
            <person name="Land M."/>
            <person name="Hauser L."/>
            <person name="Chang Y.J."/>
            <person name="Jeffries C.D."/>
            <person name="Rohde M."/>
            <person name="Spring S."/>
            <person name="Sikorski J."/>
            <person name="Goker M."/>
            <person name="Woyke T."/>
            <person name="Bristow J."/>
            <person name="Eisen J.A."/>
            <person name="Markowitz V."/>
            <person name="Hugenholtz P."/>
            <person name="Kyrpides N.C."/>
            <person name="Klenk H.P."/>
        </authorList>
    </citation>
    <scope>NUCLEOTIDE SEQUENCE [LARGE SCALE GENOMIC DNA]</scope>
    <source>
        <strain evidence="4">DSM 11571 / OCM 486 / SEBR 4847</strain>
    </source>
</reference>
<dbReference type="GO" id="GO:0005886">
    <property type="term" value="C:plasma membrane"/>
    <property type="evidence" value="ECO:0007669"/>
    <property type="project" value="UniProtKB-SubCell"/>
</dbReference>
<dbReference type="KEGG" id="mpi:Mpet_1707"/>
<keyword evidence="4" id="KW-1185">Reference proteome</keyword>
<dbReference type="PANTHER" id="PTHR34295:SF1">
    <property type="entry name" value="BIOTIN TRANSPORTER BIOY"/>
    <property type="match status" value="1"/>
</dbReference>
<evidence type="ECO:0000256" key="1">
    <source>
        <dbReference type="PIRNR" id="PIRNR016661"/>
    </source>
</evidence>
<dbReference type="PIRSF" id="PIRSF016661">
    <property type="entry name" value="BioY"/>
    <property type="match status" value="1"/>
</dbReference>
<feature type="transmembrane region" description="Helical" evidence="2">
    <location>
        <begin position="143"/>
        <end position="165"/>
    </location>
</feature>
<keyword evidence="2" id="KW-1133">Transmembrane helix</keyword>
<dbReference type="GeneID" id="9744179"/>
<feature type="transmembrane region" description="Helical" evidence="2">
    <location>
        <begin position="116"/>
        <end position="137"/>
    </location>
</feature>
<organism evidence="3 4">
    <name type="scientific">Methanolacinia petrolearia (strain DSM 11571 / OCM 486 / SEBR 4847)</name>
    <name type="common">Methanoplanus petrolearius</name>
    <dbReference type="NCBI Taxonomy" id="679926"/>
    <lineage>
        <taxon>Archaea</taxon>
        <taxon>Methanobacteriati</taxon>
        <taxon>Methanobacteriota</taxon>
        <taxon>Stenosarchaea group</taxon>
        <taxon>Methanomicrobia</taxon>
        <taxon>Methanomicrobiales</taxon>
        <taxon>Methanomicrobiaceae</taxon>
        <taxon>Methanolacinia</taxon>
    </lineage>
</organism>
<feature type="transmembrane region" description="Helical" evidence="2">
    <location>
        <begin position="87"/>
        <end position="104"/>
    </location>
</feature>
<evidence type="ECO:0000313" key="3">
    <source>
        <dbReference type="EMBL" id="ADN36460.1"/>
    </source>
</evidence>
<keyword evidence="1" id="KW-0813">Transport</keyword>